<organism evidence="6 7">
    <name type="scientific">Nesterenkonia flava</name>
    <dbReference type="NCBI Taxonomy" id="469799"/>
    <lineage>
        <taxon>Bacteria</taxon>
        <taxon>Bacillati</taxon>
        <taxon>Actinomycetota</taxon>
        <taxon>Actinomycetes</taxon>
        <taxon>Micrococcales</taxon>
        <taxon>Micrococcaceae</taxon>
        <taxon>Nesterenkonia</taxon>
    </lineage>
</organism>
<evidence type="ECO:0000256" key="1">
    <source>
        <dbReference type="ARBA" id="ARBA00022723"/>
    </source>
</evidence>
<reference evidence="7" key="1">
    <citation type="submission" date="2023-07" db="EMBL/GenBank/DDBJ databases">
        <title>Description of three actinobacteria isolated from air of manufacturing shop in a pharmaceutical factory.</title>
        <authorList>
            <person name="Zhang D.-F."/>
        </authorList>
    </citation>
    <scope>NUCLEOTIDE SEQUENCE [LARGE SCALE GENOMIC DNA]</scope>
    <source>
        <strain evidence="7">CCTCC AB 207010</strain>
    </source>
</reference>
<protein>
    <submittedName>
        <fullName evidence="6">CHY zinc finger protein</fullName>
    </submittedName>
</protein>
<evidence type="ECO:0000313" key="6">
    <source>
        <dbReference type="EMBL" id="MDR5710823.1"/>
    </source>
</evidence>
<evidence type="ECO:0000256" key="3">
    <source>
        <dbReference type="ARBA" id="ARBA00022833"/>
    </source>
</evidence>
<sequence length="138" mass="14858">MRAVSPRSSSTPEGSGPVPAVAGQTPPELAPEVSAPVVRGPVVDSQTRCVHYHSALDVVAIRFFCCGNWYPCLHCHDGVEAHPRSPWPQGSENQTAVLCGVCRYQLRISEYMAASSCPHCAAAFNPGCTAHYPQYFTL</sequence>
<evidence type="ECO:0000256" key="4">
    <source>
        <dbReference type="SAM" id="MobiDB-lite"/>
    </source>
</evidence>
<keyword evidence="1" id="KW-0479">Metal-binding</keyword>
<dbReference type="InterPro" id="IPR037274">
    <property type="entry name" value="Znf_CHY_sf"/>
</dbReference>
<evidence type="ECO:0000313" key="7">
    <source>
        <dbReference type="Proteomes" id="UP001260872"/>
    </source>
</evidence>
<dbReference type="Pfam" id="PF05495">
    <property type="entry name" value="zf-CHY"/>
    <property type="match status" value="1"/>
</dbReference>
<proteinExistence type="predicted"/>
<dbReference type="PANTHER" id="PTHR28082">
    <property type="entry name" value="ZINC FINGER PROTEIN"/>
    <property type="match status" value="1"/>
</dbReference>
<dbReference type="RefSeq" id="WP_310536210.1">
    <property type="nucleotide sequence ID" value="NZ_BAAAOC010000015.1"/>
</dbReference>
<dbReference type="InterPro" id="IPR052604">
    <property type="entry name" value="Mito_Tim_assembly_helper"/>
</dbReference>
<dbReference type="PANTHER" id="PTHR28082:SF1">
    <property type="entry name" value="HELPER OF TIM PROTEIN 13"/>
    <property type="match status" value="1"/>
</dbReference>
<gene>
    <name evidence="6" type="ORF">RH857_01525</name>
</gene>
<name>A0ABU1FRL9_9MICC</name>
<feature type="region of interest" description="Disordered" evidence="4">
    <location>
        <begin position="1"/>
        <end position="34"/>
    </location>
</feature>
<keyword evidence="2" id="KW-0863">Zinc-finger</keyword>
<keyword evidence="7" id="KW-1185">Reference proteome</keyword>
<dbReference type="Proteomes" id="UP001260872">
    <property type="component" value="Unassembled WGS sequence"/>
</dbReference>
<dbReference type="PROSITE" id="PS51266">
    <property type="entry name" value="ZF_CHY"/>
    <property type="match status" value="1"/>
</dbReference>
<comment type="caution">
    <text evidence="6">The sequence shown here is derived from an EMBL/GenBank/DDBJ whole genome shotgun (WGS) entry which is preliminary data.</text>
</comment>
<evidence type="ECO:0000256" key="2">
    <source>
        <dbReference type="ARBA" id="ARBA00022771"/>
    </source>
</evidence>
<dbReference type="SUPFAM" id="SSF161219">
    <property type="entry name" value="CHY zinc finger-like"/>
    <property type="match status" value="1"/>
</dbReference>
<keyword evidence="3" id="KW-0862">Zinc</keyword>
<feature type="compositionally biased region" description="Polar residues" evidence="4">
    <location>
        <begin position="1"/>
        <end position="13"/>
    </location>
</feature>
<accession>A0ABU1FRL9</accession>
<evidence type="ECO:0000259" key="5">
    <source>
        <dbReference type="PROSITE" id="PS51266"/>
    </source>
</evidence>
<dbReference type="InterPro" id="IPR008913">
    <property type="entry name" value="Znf_CHY"/>
</dbReference>
<feature type="domain" description="CHY-type" evidence="5">
    <location>
        <begin position="42"/>
        <end position="122"/>
    </location>
</feature>
<dbReference type="EMBL" id="JAVKGT010000002">
    <property type="protein sequence ID" value="MDR5710823.1"/>
    <property type="molecule type" value="Genomic_DNA"/>
</dbReference>